<dbReference type="PANTHER" id="PTHR43294">
    <property type="entry name" value="SODIUM/POTASSIUM-TRANSPORTING ATPASE SUBUNIT ALPHA"/>
    <property type="match status" value="1"/>
</dbReference>
<dbReference type="GO" id="GO:0036376">
    <property type="term" value="P:sodium ion export across plasma membrane"/>
    <property type="evidence" value="ECO:0007669"/>
    <property type="project" value="TreeGrafter"/>
</dbReference>
<dbReference type="GO" id="GO:0005886">
    <property type="term" value="C:plasma membrane"/>
    <property type="evidence" value="ECO:0007669"/>
    <property type="project" value="UniProtKB-SubCell"/>
</dbReference>
<evidence type="ECO:0000313" key="5">
    <source>
        <dbReference type="Proteomes" id="UP000194236"/>
    </source>
</evidence>
<protein>
    <recommendedName>
        <fullName evidence="6">Cation-transporting P-type ATPase C-terminal domain-containing protein</fullName>
    </recommendedName>
</protein>
<comment type="subcellular location">
    <subcellularLocation>
        <location evidence="1">Cell membrane</location>
        <topology evidence="1">Multi-pass membrane protein</topology>
    </subcellularLocation>
</comment>
<dbReference type="InterPro" id="IPR050510">
    <property type="entry name" value="Cation_transp_ATPase_P-type"/>
</dbReference>
<keyword evidence="5" id="KW-1185">Reference proteome</keyword>
<keyword evidence="3" id="KW-0472">Membrane</keyword>
<dbReference type="PANTHER" id="PTHR43294:SF13">
    <property type="entry name" value="SODIUM_POTASSIUM-TRANSPORTING ATPASE SUBUNIT ALPHA"/>
    <property type="match status" value="1"/>
</dbReference>
<comment type="caution">
    <text evidence="4">The sequence shown here is derived from an EMBL/GenBank/DDBJ whole genome shotgun (WGS) entry which is preliminary data.</text>
</comment>
<dbReference type="GO" id="GO:0030007">
    <property type="term" value="P:intracellular potassium ion homeostasis"/>
    <property type="evidence" value="ECO:0007669"/>
    <property type="project" value="TreeGrafter"/>
</dbReference>
<reference evidence="4 5" key="1">
    <citation type="submission" date="2017-03" db="EMBL/GenBank/DDBJ databases">
        <title>Genome Survey of Euroglyphus maynei.</title>
        <authorList>
            <person name="Arlian L.G."/>
            <person name="Morgan M.S."/>
            <person name="Rider S.D."/>
        </authorList>
    </citation>
    <scope>NUCLEOTIDE SEQUENCE [LARGE SCALE GENOMIC DNA]</scope>
    <source>
        <strain evidence="4">Arlian Lab</strain>
        <tissue evidence="4">Whole body</tissue>
    </source>
</reference>
<evidence type="ECO:0000256" key="2">
    <source>
        <dbReference type="ARBA" id="ARBA00022475"/>
    </source>
</evidence>
<dbReference type="GO" id="GO:1990573">
    <property type="term" value="P:potassium ion import across plasma membrane"/>
    <property type="evidence" value="ECO:0007669"/>
    <property type="project" value="TreeGrafter"/>
</dbReference>
<evidence type="ECO:0008006" key="6">
    <source>
        <dbReference type="Google" id="ProtNLM"/>
    </source>
</evidence>
<evidence type="ECO:0000256" key="3">
    <source>
        <dbReference type="SAM" id="Phobius"/>
    </source>
</evidence>
<sequence>MPIILRTQPLKFSWWLLPIPFSLLIFLFDEIRRFLLRKNPGGWLEQETYY</sequence>
<proteinExistence type="predicted"/>
<name>A0A1Y3B7A0_EURMA</name>
<dbReference type="InterPro" id="IPR023298">
    <property type="entry name" value="ATPase_P-typ_TM_dom_sf"/>
</dbReference>
<evidence type="ECO:0000256" key="1">
    <source>
        <dbReference type="ARBA" id="ARBA00004651"/>
    </source>
</evidence>
<feature type="transmembrane region" description="Helical" evidence="3">
    <location>
        <begin position="12"/>
        <end position="28"/>
    </location>
</feature>
<dbReference type="GO" id="GO:0005391">
    <property type="term" value="F:P-type sodium:potassium-exchanging transporter activity"/>
    <property type="evidence" value="ECO:0007669"/>
    <property type="project" value="TreeGrafter"/>
</dbReference>
<dbReference type="EMBL" id="MUJZ01036002">
    <property type="protein sequence ID" value="OTF76740.1"/>
    <property type="molecule type" value="Genomic_DNA"/>
</dbReference>
<evidence type="ECO:0000313" key="4">
    <source>
        <dbReference type="EMBL" id="OTF76740.1"/>
    </source>
</evidence>
<gene>
    <name evidence="4" type="ORF">BLA29_014525</name>
</gene>
<dbReference type="Gene3D" id="1.20.1110.10">
    <property type="entry name" value="Calcium-transporting ATPase, transmembrane domain"/>
    <property type="match status" value="1"/>
</dbReference>
<keyword evidence="2" id="KW-1003">Cell membrane</keyword>
<keyword evidence="3" id="KW-1133">Transmembrane helix</keyword>
<accession>A0A1Y3B7A0</accession>
<dbReference type="GO" id="GO:1902600">
    <property type="term" value="P:proton transmembrane transport"/>
    <property type="evidence" value="ECO:0007669"/>
    <property type="project" value="TreeGrafter"/>
</dbReference>
<dbReference type="GO" id="GO:0006883">
    <property type="term" value="P:intracellular sodium ion homeostasis"/>
    <property type="evidence" value="ECO:0007669"/>
    <property type="project" value="TreeGrafter"/>
</dbReference>
<dbReference type="Proteomes" id="UP000194236">
    <property type="component" value="Unassembled WGS sequence"/>
</dbReference>
<dbReference type="AlphaFoldDB" id="A0A1Y3B7A0"/>
<dbReference type="SUPFAM" id="SSF81665">
    <property type="entry name" value="Calcium ATPase, transmembrane domain M"/>
    <property type="match status" value="1"/>
</dbReference>
<keyword evidence="3" id="KW-0812">Transmembrane</keyword>
<organism evidence="4 5">
    <name type="scientific">Euroglyphus maynei</name>
    <name type="common">Mayne's house dust mite</name>
    <dbReference type="NCBI Taxonomy" id="6958"/>
    <lineage>
        <taxon>Eukaryota</taxon>
        <taxon>Metazoa</taxon>
        <taxon>Ecdysozoa</taxon>
        <taxon>Arthropoda</taxon>
        <taxon>Chelicerata</taxon>
        <taxon>Arachnida</taxon>
        <taxon>Acari</taxon>
        <taxon>Acariformes</taxon>
        <taxon>Sarcoptiformes</taxon>
        <taxon>Astigmata</taxon>
        <taxon>Psoroptidia</taxon>
        <taxon>Analgoidea</taxon>
        <taxon>Pyroglyphidae</taxon>
        <taxon>Pyroglyphinae</taxon>
        <taxon>Euroglyphus</taxon>
    </lineage>
</organism>